<accession>A0A1X7BYR9</accession>
<organism evidence="1 2">
    <name type="scientific">Roseovarius aestuarii</name>
    <dbReference type="NCBI Taxonomy" id="475083"/>
    <lineage>
        <taxon>Bacteria</taxon>
        <taxon>Pseudomonadati</taxon>
        <taxon>Pseudomonadota</taxon>
        <taxon>Alphaproteobacteria</taxon>
        <taxon>Rhodobacterales</taxon>
        <taxon>Roseobacteraceae</taxon>
        <taxon>Roseovarius</taxon>
    </lineage>
</organism>
<keyword evidence="2" id="KW-1185">Reference proteome</keyword>
<sequence length="244" mass="26115">MLGRLLGKVGEIRHLEEMELPPITEDLDPHTALVTSMSLSNWVGAARSALAASEEERIYFWNVNCVGKEGIPEARLAANPPTTMFEIHGSLLVVRGPVEKGFAIALEGALDNQIGVNTVVLGSGGGNVMEALKAGRVIRARGLGTSLGDNCYSACPLVFLGGVDRSLFAGSNRLGFHQVSVRGVPIPREHEIYQIISAYAAEMGADGAWLIKTMQATPPDKMHNAEPDSLCGLGIATFIQYWCN</sequence>
<dbReference type="EMBL" id="FWXB01000048">
    <property type="protein sequence ID" value="SMC14751.1"/>
    <property type="molecule type" value="Genomic_DNA"/>
</dbReference>
<dbReference type="SUPFAM" id="SSF52096">
    <property type="entry name" value="ClpP/crotonase"/>
    <property type="match status" value="1"/>
</dbReference>
<gene>
    <name evidence="1" type="ORF">ROA7745_04621</name>
</gene>
<name>A0A1X7BYR9_9RHOB</name>
<dbReference type="AlphaFoldDB" id="A0A1X7BYR9"/>
<evidence type="ECO:0000313" key="2">
    <source>
        <dbReference type="Proteomes" id="UP000193224"/>
    </source>
</evidence>
<protein>
    <submittedName>
        <fullName evidence="1">Uncharacterized protein</fullName>
    </submittedName>
</protein>
<dbReference type="Proteomes" id="UP000193224">
    <property type="component" value="Unassembled WGS sequence"/>
</dbReference>
<proteinExistence type="predicted"/>
<evidence type="ECO:0000313" key="1">
    <source>
        <dbReference type="EMBL" id="SMC14751.1"/>
    </source>
</evidence>
<reference evidence="1 2" key="1">
    <citation type="submission" date="2017-03" db="EMBL/GenBank/DDBJ databases">
        <authorList>
            <person name="Afonso C.L."/>
            <person name="Miller P.J."/>
            <person name="Scott M.A."/>
            <person name="Spackman E."/>
            <person name="Goraichik I."/>
            <person name="Dimitrov K.M."/>
            <person name="Suarez D.L."/>
            <person name="Swayne D.E."/>
        </authorList>
    </citation>
    <scope>NUCLEOTIDE SEQUENCE [LARGE SCALE GENOMIC DNA]</scope>
    <source>
        <strain evidence="1 2">CECT 7745</strain>
    </source>
</reference>
<dbReference type="InterPro" id="IPR029045">
    <property type="entry name" value="ClpP/crotonase-like_dom_sf"/>
</dbReference>